<protein>
    <submittedName>
        <fullName evidence="8">Response regulator of zinc sigma-54-dependent two-component system</fullName>
    </submittedName>
</protein>
<reference evidence="8 9" key="1">
    <citation type="submission" date="2015-03" db="EMBL/GenBank/DDBJ databases">
        <title>Genome assembly of Sandaracinus amylolyticus DSM 53668.</title>
        <authorList>
            <person name="Sharma G."/>
            <person name="Subramanian S."/>
        </authorList>
    </citation>
    <scope>NUCLEOTIDE SEQUENCE [LARGE SCALE GENOMIC DNA]</scope>
    <source>
        <strain evidence="8 9">DSM 53668</strain>
    </source>
</reference>
<dbReference type="OrthoDB" id="9763792at2"/>
<keyword evidence="5" id="KW-0804">Transcription</keyword>
<dbReference type="PROSITE" id="PS00676">
    <property type="entry name" value="SIGMA54_INTERACT_2"/>
    <property type="match status" value="1"/>
</dbReference>
<dbReference type="Gene3D" id="3.40.50.300">
    <property type="entry name" value="P-loop containing nucleotide triphosphate hydrolases"/>
    <property type="match status" value="1"/>
</dbReference>
<dbReference type="PROSITE" id="PS00675">
    <property type="entry name" value="SIGMA54_INTERACT_1"/>
    <property type="match status" value="1"/>
</dbReference>
<evidence type="ECO:0000256" key="6">
    <source>
        <dbReference type="SAM" id="Coils"/>
    </source>
</evidence>
<dbReference type="PROSITE" id="PS50045">
    <property type="entry name" value="SIGMA54_INTERACT_4"/>
    <property type="match status" value="1"/>
</dbReference>
<evidence type="ECO:0000256" key="4">
    <source>
        <dbReference type="ARBA" id="ARBA00023125"/>
    </source>
</evidence>
<dbReference type="InterPro" id="IPR003593">
    <property type="entry name" value="AAA+_ATPase"/>
</dbReference>
<dbReference type="GO" id="GO:0005524">
    <property type="term" value="F:ATP binding"/>
    <property type="evidence" value="ECO:0007669"/>
    <property type="project" value="UniProtKB-KW"/>
</dbReference>
<name>A0A0F6W635_9BACT</name>
<dbReference type="SMART" id="SM00382">
    <property type="entry name" value="AAA"/>
    <property type="match status" value="1"/>
</dbReference>
<evidence type="ECO:0000259" key="7">
    <source>
        <dbReference type="PROSITE" id="PS50045"/>
    </source>
</evidence>
<evidence type="ECO:0000313" key="9">
    <source>
        <dbReference type="Proteomes" id="UP000034883"/>
    </source>
</evidence>
<dbReference type="Pfam" id="PF01590">
    <property type="entry name" value="GAF"/>
    <property type="match status" value="1"/>
</dbReference>
<dbReference type="Proteomes" id="UP000034883">
    <property type="component" value="Chromosome"/>
</dbReference>
<dbReference type="PANTHER" id="PTHR32071">
    <property type="entry name" value="TRANSCRIPTIONAL REGULATORY PROTEIN"/>
    <property type="match status" value="1"/>
</dbReference>
<dbReference type="InterPro" id="IPR058031">
    <property type="entry name" value="AAA_lid_NorR"/>
</dbReference>
<dbReference type="Gene3D" id="3.30.450.40">
    <property type="match status" value="1"/>
</dbReference>
<dbReference type="InterPro" id="IPR025662">
    <property type="entry name" value="Sigma_54_int_dom_ATP-bd_1"/>
</dbReference>
<dbReference type="EMBL" id="CP011125">
    <property type="protein sequence ID" value="AKF08367.1"/>
    <property type="molecule type" value="Genomic_DNA"/>
</dbReference>
<dbReference type="PRINTS" id="PR01590">
    <property type="entry name" value="HTHFIS"/>
</dbReference>
<evidence type="ECO:0000313" key="8">
    <source>
        <dbReference type="EMBL" id="AKF08367.1"/>
    </source>
</evidence>
<evidence type="ECO:0000256" key="3">
    <source>
        <dbReference type="ARBA" id="ARBA00023015"/>
    </source>
</evidence>
<dbReference type="SMART" id="SM00065">
    <property type="entry name" value="GAF"/>
    <property type="match status" value="1"/>
</dbReference>
<dbReference type="Pfam" id="PF25601">
    <property type="entry name" value="AAA_lid_14"/>
    <property type="match status" value="1"/>
</dbReference>
<dbReference type="GO" id="GO:0006355">
    <property type="term" value="P:regulation of DNA-templated transcription"/>
    <property type="evidence" value="ECO:0007669"/>
    <property type="project" value="InterPro"/>
</dbReference>
<dbReference type="SUPFAM" id="SSF52540">
    <property type="entry name" value="P-loop containing nucleoside triphosphate hydrolases"/>
    <property type="match status" value="1"/>
</dbReference>
<keyword evidence="1" id="KW-0547">Nucleotide-binding</keyword>
<dbReference type="PANTHER" id="PTHR32071:SF113">
    <property type="entry name" value="ALGINATE BIOSYNTHESIS TRANSCRIPTIONAL REGULATORY PROTEIN ALGB"/>
    <property type="match status" value="1"/>
</dbReference>
<dbReference type="Gene3D" id="1.10.10.60">
    <property type="entry name" value="Homeodomain-like"/>
    <property type="match status" value="1"/>
</dbReference>
<proteinExistence type="predicted"/>
<dbReference type="InterPro" id="IPR027417">
    <property type="entry name" value="P-loop_NTPase"/>
</dbReference>
<dbReference type="InterPro" id="IPR025943">
    <property type="entry name" value="Sigma_54_int_dom_ATP-bd_2"/>
</dbReference>
<evidence type="ECO:0000256" key="5">
    <source>
        <dbReference type="ARBA" id="ARBA00023163"/>
    </source>
</evidence>
<organism evidence="8 9">
    <name type="scientific">Sandaracinus amylolyticus</name>
    <dbReference type="NCBI Taxonomy" id="927083"/>
    <lineage>
        <taxon>Bacteria</taxon>
        <taxon>Pseudomonadati</taxon>
        <taxon>Myxococcota</taxon>
        <taxon>Polyangia</taxon>
        <taxon>Polyangiales</taxon>
        <taxon>Sandaracinaceae</taxon>
        <taxon>Sandaracinus</taxon>
    </lineage>
</organism>
<dbReference type="InterPro" id="IPR009057">
    <property type="entry name" value="Homeodomain-like_sf"/>
</dbReference>
<accession>A0A0F6W635</accession>
<dbReference type="InterPro" id="IPR029016">
    <property type="entry name" value="GAF-like_dom_sf"/>
</dbReference>
<dbReference type="Gene3D" id="1.10.8.60">
    <property type="match status" value="1"/>
</dbReference>
<sequence length="813" mass="88530">MIHGNQQAAELAARVAGLGAPRGVSGEGAGLAQLWLWLGHAERARAEAERAFADADLRGDEVQAGHAQAVLSALDARSGDLDRALSRADDAIARLRASERLADAAGVMLDVAEALLSRDGPADLSAAAARLAEARTALSTEPSGAARDRLRLLLAWARGATGDVDGAIAELESLEPSVSSARDLAWRVHATLAHLHELRGAEVHARRSSERAMELLEDLATALPREAREHFWLDPRRAAARARASGSARAAASSAASVQGEPARDGRWARLLEITKRLAGEHELDRLLERITDSAVELSGAERGFVLLVGEDGKLAPAAVRDAKSPDDPHVVFSQSIAEAVQIDGEPIVTVDARADGRLSEYLSVHKLMLQSVACLPIRDRSGIVGVLYVEHRVRRGRFRSGDVELLLAFADQAAIALSNARLLGENEKKRRELEAANEALEKAKDEIERLLVARTAELDDARRELGRARDALRSAHDRHGIVGRSEAIRRVLAIVDRVRDASVPVVIHGESGTGKELVARAIHYGSSRARKSFVAVNCAAIPEQLLESELFGHVRGAFTGADRDRTGVLVQASGGTLFLDEIGDMPPKMQVDLLRVLQDGKVRPVGSEEDVLVDVRIVCASNKSLRDQVTKGLFREDLFYRLSVVEIRLPALRERREDIPLLCDHFLASIAKREESTPKRISREAVRRLASHPLPGNVRQLEHVLMNACVMVEGDVIEADDLALLGDDFRPSLDVAPAAPSFADEDDAEDDADDVRALGGAPPANLEEWKTLERRKILEALEATNWNRVRAAAHLGMPRRTFYRRLKEYDIL</sequence>
<dbReference type="SUPFAM" id="SSF55781">
    <property type="entry name" value="GAF domain-like"/>
    <property type="match status" value="1"/>
</dbReference>
<evidence type="ECO:0000256" key="2">
    <source>
        <dbReference type="ARBA" id="ARBA00022840"/>
    </source>
</evidence>
<dbReference type="CDD" id="cd00009">
    <property type="entry name" value="AAA"/>
    <property type="match status" value="1"/>
</dbReference>
<dbReference type="SUPFAM" id="SSF46689">
    <property type="entry name" value="Homeodomain-like"/>
    <property type="match status" value="1"/>
</dbReference>
<dbReference type="KEGG" id="samy:DB32_005516"/>
<dbReference type="InterPro" id="IPR003018">
    <property type="entry name" value="GAF"/>
</dbReference>
<dbReference type="FunFam" id="3.40.50.300:FF:000006">
    <property type="entry name" value="DNA-binding transcriptional regulator NtrC"/>
    <property type="match status" value="1"/>
</dbReference>
<keyword evidence="2" id="KW-0067">ATP-binding</keyword>
<dbReference type="GO" id="GO:0043565">
    <property type="term" value="F:sequence-specific DNA binding"/>
    <property type="evidence" value="ECO:0007669"/>
    <property type="project" value="InterPro"/>
</dbReference>
<feature type="coiled-coil region" evidence="6">
    <location>
        <begin position="420"/>
        <end position="479"/>
    </location>
</feature>
<dbReference type="Pfam" id="PF00158">
    <property type="entry name" value="Sigma54_activat"/>
    <property type="match status" value="1"/>
</dbReference>
<dbReference type="InterPro" id="IPR002197">
    <property type="entry name" value="HTH_Fis"/>
</dbReference>
<dbReference type="AlphaFoldDB" id="A0A0F6W635"/>
<evidence type="ECO:0000256" key="1">
    <source>
        <dbReference type="ARBA" id="ARBA00022741"/>
    </source>
</evidence>
<dbReference type="RefSeq" id="WP_053235520.1">
    <property type="nucleotide sequence ID" value="NZ_CP011125.1"/>
</dbReference>
<keyword evidence="3" id="KW-0805">Transcription regulation</keyword>
<feature type="domain" description="Sigma-54 factor interaction" evidence="7">
    <location>
        <begin position="482"/>
        <end position="711"/>
    </location>
</feature>
<dbReference type="InterPro" id="IPR002078">
    <property type="entry name" value="Sigma_54_int"/>
</dbReference>
<gene>
    <name evidence="8" type="ORF">DB32_005516</name>
</gene>
<dbReference type="Pfam" id="PF02954">
    <property type="entry name" value="HTH_8"/>
    <property type="match status" value="1"/>
</dbReference>
<keyword evidence="9" id="KW-1185">Reference proteome</keyword>
<keyword evidence="4" id="KW-0238">DNA-binding</keyword>
<dbReference type="STRING" id="927083.DB32_005516"/>
<keyword evidence="6" id="KW-0175">Coiled coil</keyword>